<dbReference type="RefSeq" id="WP_100745300.1">
    <property type="nucleotide sequence ID" value="NZ_NPEF02000020.1"/>
</dbReference>
<accession>A0A2N0BA90</accession>
<reference evidence="1" key="1">
    <citation type="submission" date="2017-07" db="EMBL/GenBank/DDBJ databases">
        <title>Leptospira spp. isolated from tropical soils.</title>
        <authorList>
            <person name="Thibeaux R."/>
            <person name="Iraola G."/>
            <person name="Ferres I."/>
            <person name="Bierque E."/>
            <person name="Girault D."/>
            <person name="Soupe-Gilbert M.-E."/>
            <person name="Picardeau M."/>
            <person name="Goarant C."/>
        </authorList>
    </citation>
    <scope>NUCLEOTIDE SEQUENCE [LARGE SCALE GENOMIC DNA]</scope>
    <source>
        <strain evidence="1">ATI7-C-A5</strain>
    </source>
</reference>
<accession>A0A2N0BQR6</accession>
<sequence>MSNLLTLIDPVQITKIDKRIRFIECNYLNNPKLIELSREFIQRQYFKLGYKGYNPEFDRRFDLNGWSHYAMAVDLDDTILATSRVVMKGPYGIPIQYALREDTGEQIKLGGSNIAEMNSFAATSISAGIQVLLLSAEFIVRRKFDETYGLYDSERPAMGRLYDRLGAKDSVEHSYRIYFPDYGKEKNSKLIPTYWKIQVSDMEKLIANKCH</sequence>
<dbReference type="AlphaFoldDB" id="A0A2N0BA90"/>
<evidence type="ECO:0000313" key="1">
    <source>
        <dbReference type="EMBL" id="PJZ93444.1"/>
    </source>
</evidence>
<dbReference type="NCBIfam" id="NF047533">
    <property type="entry name" value="LBL_2463_fam"/>
    <property type="match status" value="1"/>
</dbReference>
<dbReference type="OrthoDB" id="342672at2"/>
<comment type="caution">
    <text evidence="1">The sequence shown here is derived from an EMBL/GenBank/DDBJ whole genome shotgun (WGS) entry which is preliminary data.</text>
</comment>
<proteinExistence type="predicted"/>
<protein>
    <submittedName>
        <fullName evidence="1">Uncharacterized protein</fullName>
    </submittedName>
</protein>
<gene>
    <name evidence="1" type="ORF">CH379_07845</name>
</gene>
<dbReference type="EMBL" id="NPEF01000062">
    <property type="protein sequence ID" value="PJZ93444.1"/>
    <property type="molecule type" value="Genomic_DNA"/>
</dbReference>
<organism evidence="1">
    <name type="scientific">Leptospira ellisii</name>
    <dbReference type="NCBI Taxonomy" id="2023197"/>
    <lineage>
        <taxon>Bacteria</taxon>
        <taxon>Pseudomonadati</taxon>
        <taxon>Spirochaetota</taxon>
        <taxon>Spirochaetia</taxon>
        <taxon>Leptospirales</taxon>
        <taxon>Leptospiraceae</taxon>
        <taxon>Leptospira</taxon>
    </lineage>
</organism>
<name>A0A2N0BA90_9LEPT</name>